<keyword evidence="1" id="KW-1133">Transmembrane helix</keyword>
<evidence type="ECO:0000313" key="4">
    <source>
        <dbReference type="Proteomes" id="UP000826656"/>
    </source>
</evidence>
<feature type="transmembrane region" description="Helical" evidence="1">
    <location>
        <begin position="37"/>
        <end position="58"/>
    </location>
</feature>
<keyword evidence="1" id="KW-0812">Transmembrane</keyword>
<evidence type="ECO:0000259" key="2">
    <source>
        <dbReference type="Pfam" id="PF25761"/>
    </source>
</evidence>
<organism evidence="3 4">
    <name type="scientific">Solanum tuberosum</name>
    <name type="common">Potato</name>
    <dbReference type="NCBI Taxonomy" id="4113"/>
    <lineage>
        <taxon>Eukaryota</taxon>
        <taxon>Viridiplantae</taxon>
        <taxon>Streptophyta</taxon>
        <taxon>Embryophyta</taxon>
        <taxon>Tracheophyta</taxon>
        <taxon>Spermatophyta</taxon>
        <taxon>Magnoliopsida</taxon>
        <taxon>eudicotyledons</taxon>
        <taxon>Gunneridae</taxon>
        <taxon>Pentapetalae</taxon>
        <taxon>asterids</taxon>
        <taxon>lamiids</taxon>
        <taxon>Solanales</taxon>
        <taxon>Solanaceae</taxon>
        <taxon>Solanoideae</taxon>
        <taxon>Solaneae</taxon>
        <taxon>Solanum</taxon>
    </lineage>
</organism>
<feature type="domain" description="PATROL1-like C-terminal" evidence="2">
    <location>
        <begin position="231"/>
        <end position="304"/>
    </location>
</feature>
<proteinExistence type="predicted"/>
<reference evidence="3 4" key="1">
    <citation type="journal article" date="2021" name="bioRxiv">
        <title>Chromosome-scale and haplotype-resolved genome assembly of a tetraploid potato cultivar.</title>
        <authorList>
            <person name="Sun H."/>
            <person name="Jiao W.-B."/>
            <person name="Krause K."/>
            <person name="Campoy J.A."/>
            <person name="Goel M."/>
            <person name="Folz-Donahue K."/>
            <person name="Kukat C."/>
            <person name="Huettel B."/>
            <person name="Schneeberger K."/>
        </authorList>
    </citation>
    <scope>NUCLEOTIDE SEQUENCE [LARGE SCALE GENOMIC DNA]</scope>
    <source>
        <strain evidence="3">SolTubOtavaFocal</strain>
        <tissue evidence="3">Leaves</tissue>
    </source>
</reference>
<dbReference type="Pfam" id="PF25761">
    <property type="entry name" value="TPR_PATROL1"/>
    <property type="match status" value="1"/>
</dbReference>
<protein>
    <recommendedName>
        <fullName evidence="2">PATROL1-like C-terminal domain-containing protein</fullName>
    </recommendedName>
</protein>
<dbReference type="Proteomes" id="UP000826656">
    <property type="component" value="Unassembled WGS sequence"/>
</dbReference>
<dbReference type="EMBL" id="JAIVGD010000011">
    <property type="protein sequence ID" value="KAH0770241.1"/>
    <property type="molecule type" value="Genomic_DNA"/>
</dbReference>
<dbReference type="InterPro" id="IPR008528">
    <property type="entry name" value="unc-13_homologue"/>
</dbReference>
<feature type="transmembrane region" description="Helical" evidence="1">
    <location>
        <begin position="170"/>
        <end position="188"/>
    </location>
</feature>
<sequence length="359" mass="40081">MGSFLVLIKFTRLMDLEVGLKENSLELLQRSRRDRRILLNFILSGILIKKVVMPPGAVSLDDVDLDQLVDFVLNCARKGGLLELSDSTLFLHMFIQILVSQFHTTTRVNNAAADLVLGLPSFATVFEALNTCVGMYWSKYLMSKQFNIIFFSSISWLYFFLAIGDDDLCQTAYEILLAAAGASGGLIVPSKDKKKEKKSRLMKKLGRSKSENIYEAMDVRTRLGLLNAMVGKRWVPVSPQQTHGSSIVEVYRIVEETVDQFFALEVPMRPGELGSLFCGIDNAFQVYAKTVLDKIALKDTRIPDVLKSVEIDIAAISTLCVQLNSLHGVFLCTGLIGKSWLWPLASFISLKLDFRCSTS</sequence>
<feature type="transmembrane region" description="Helical" evidence="1">
    <location>
        <begin position="146"/>
        <end position="164"/>
    </location>
</feature>
<name>A0ABQ7VP15_SOLTU</name>
<keyword evidence="1" id="KW-0472">Membrane</keyword>
<accession>A0ABQ7VP15</accession>
<gene>
    <name evidence="3" type="ORF">KY290_014222</name>
</gene>
<dbReference type="PANTHER" id="PTHR31280">
    <property type="entry name" value="PROTEIN UNC-13 HOMOLOG"/>
    <property type="match status" value="1"/>
</dbReference>
<feature type="transmembrane region" description="Helical" evidence="1">
    <location>
        <begin position="115"/>
        <end position="137"/>
    </location>
</feature>
<evidence type="ECO:0000313" key="3">
    <source>
        <dbReference type="EMBL" id="KAH0770241.1"/>
    </source>
</evidence>
<keyword evidence="4" id="KW-1185">Reference proteome</keyword>
<comment type="caution">
    <text evidence="3">The sequence shown here is derived from an EMBL/GenBank/DDBJ whole genome shotgun (WGS) entry which is preliminary data.</text>
</comment>
<dbReference type="InterPro" id="IPR057984">
    <property type="entry name" value="PATROL1_C"/>
</dbReference>
<evidence type="ECO:0000256" key="1">
    <source>
        <dbReference type="SAM" id="Phobius"/>
    </source>
</evidence>
<dbReference type="PANTHER" id="PTHR31280:SF2">
    <property type="entry name" value="PROTEIN UNC-13 HOMOLOG"/>
    <property type="match status" value="1"/>
</dbReference>